<protein>
    <submittedName>
        <fullName evidence="2">Uncharacterized protein LOC109006686</fullName>
    </submittedName>
</protein>
<dbReference type="InterPro" id="IPR053223">
    <property type="entry name" value="Prob_Methyltransferase"/>
</dbReference>
<dbReference type="Gramene" id="Jr07_23680_p1">
    <property type="protein sequence ID" value="cds.Jr07_23680_p1"/>
    <property type="gene ID" value="Jr07_23680"/>
</dbReference>
<dbReference type="PANTHER" id="PTHR44067:SF5">
    <property type="entry name" value="EXPRESSED PROTEIN"/>
    <property type="match status" value="1"/>
</dbReference>
<proteinExistence type="predicted"/>
<name>A0A2I4GCF8_JUGRE</name>
<evidence type="ECO:0000313" key="1">
    <source>
        <dbReference type="Proteomes" id="UP000235220"/>
    </source>
</evidence>
<organism evidence="1 2">
    <name type="scientific">Juglans regia</name>
    <name type="common">English walnut</name>
    <dbReference type="NCBI Taxonomy" id="51240"/>
    <lineage>
        <taxon>Eukaryota</taxon>
        <taxon>Viridiplantae</taxon>
        <taxon>Streptophyta</taxon>
        <taxon>Embryophyta</taxon>
        <taxon>Tracheophyta</taxon>
        <taxon>Spermatophyta</taxon>
        <taxon>Magnoliopsida</taxon>
        <taxon>eudicotyledons</taxon>
        <taxon>Gunneridae</taxon>
        <taxon>Pentapetalae</taxon>
        <taxon>rosids</taxon>
        <taxon>fabids</taxon>
        <taxon>Fagales</taxon>
        <taxon>Juglandaceae</taxon>
        <taxon>Juglans</taxon>
    </lineage>
</organism>
<evidence type="ECO:0000313" key="2">
    <source>
        <dbReference type="RefSeq" id="XP_018841598.1"/>
    </source>
</evidence>
<dbReference type="RefSeq" id="XP_018841598.1">
    <property type="nucleotide sequence ID" value="XM_018986053.2"/>
</dbReference>
<dbReference type="OrthoDB" id="1937242at2759"/>
<dbReference type="AlphaFoldDB" id="A0A2I4GCF8"/>
<dbReference type="PANTHER" id="PTHR44067">
    <property type="entry name" value="S-ADENOSYL-L-METHIONINE-DEPENDENT METHYLTRANSFERASE SUPERFAMILY PROTEIN-RELATED"/>
    <property type="match status" value="1"/>
</dbReference>
<dbReference type="STRING" id="51240.A0A2I4GCF8"/>
<dbReference type="Proteomes" id="UP000235220">
    <property type="component" value="Chromosome 7"/>
</dbReference>
<dbReference type="KEGG" id="jre:109006686"/>
<dbReference type="GeneID" id="109006686"/>
<gene>
    <name evidence="2" type="primary">LOC109006686</name>
</gene>
<accession>A0A2I4GCF8</accession>
<keyword evidence="1" id="KW-1185">Reference proteome</keyword>
<reference evidence="2" key="1">
    <citation type="submission" date="2025-08" db="UniProtKB">
        <authorList>
            <consortium name="RefSeq"/>
        </authorList>
    </citation>
    <scope>IDENTIFICATION</scope>
    <source>
        <tissue evidence="2">Leaves</tissue>
    </source>
</reference>
<sequence>MGFTMSLNLLLLVDMVATNILSLYHLSSTIQTSGKPPAPPLVPDRLTRLQPTPNLATKAIVATTTIPSDLLLYSLFSPIATSCHYHPELLHRYMNYTPFSLFPQDSNEVAESLILRGCHPLPRRQCFSKTPLKPTKPPHHDFEVFSAL</sequence>